<dbReference type="PROSITE" id="PS50980">
    <property type="entry name" value="COA_CT_NTER"/>
    <property type="match status" value="1"/>
</dbReference>
<keyword evidence="3" id="KW-0808">Transferase</keyword>
<dbReference type="PANTHER" id="PTHR43842">
    <property type="entry name" value="PROPIONYL-COA CARBOXYLASE BETA CHAIN"/>
    <property type="match status" value="1"/>
</dbReference>
<dbReference type="Gene3D" id="3.90.226.10">
    <property type="entry name" value="2-enoyl-CoA Hydratase, Chain A, domain 1"/>
    <property type="match status" value="2"/>
</dbReference>
<dbReference type="EMBL" id="CP049056">
    <property type="protein sequence ID" value="QIE57858.1"/>
    <property type="molecule type" value="Genomic_DNA"/>
</dbReference>
<dbReference type="InterPro" id="IPR011763">
    <property type="entry name" value="COA_CT_C"/>
</dbReference>
<proteinExistence type="predicted"/>
<dbReference type="AlphaFoldDB" id="A0A7M3T777"/>
<evidence type="ECO:0000259" key="2">
    <source>
        <dbReference type="PROSITE" id="PS50989"/>
    </source>
</evidence>
<dbReference type="Proteomes" id="UP000503336">
    <property type="component" value="Chromosome"/>
</dbReference>
<dbReference type="InterPro" id="IPR051047">
    <property type="entry name" value="AccD/PCCB"/>
</dbReference>
<reference evidence="3 4" key="1">
    <citation type="submission" date="2020-02" db="EMBL/GenBank/DDBJ databases">
        <title>complete genome sequence of Rhodobacteraceae bacterium.</title>
        <authorList>
            <person name="Park J."/>
            <person name="Kim Y.-S."/>
            <person name="Kim K.-H."/>
        </authorList>
    </citation>
    <scope>NUCLEOTIDE SEQUENCE [LARGE SCALE GENOMIC DNA]</scope>
    <source>
        <strain evidence="3 4">RR4-56</strain>
    </source>
</reference>
<keyword evidence="4" id="KW-1185">Reference proteome</keyword>
<dbReference type="InterPro" id="IPR029045">
    <property type="entry name" value="ClpP/crotonase-like_dom_sf"/>
</dbReference>
<name>A0A7M3T777_9RHOB</name>
<evidence type="ECO:0000313" key="3">
    <source>
        <dbReference type="EMBL" id="QIE57858.1"/>
    </source>
</evidence>
<dbReference type="GO" id="GO:0004658">
    <property type="term" value="F:propionyl-CoA carboxylase activity"/>
    <property type="evidence" value="ECO:0007669"/>
    <property type="project" value="TreeGrafter"/>
</dbReference>
<evidence type="ECO:0000259" key="1">
    <source>
        <dbReference type="PROSITE" id="PS50980"/>
    </source>
</evidence>
<accession>A0A7M3T777</accession>
<dbReference type="KEGG" id="hdh:G5B40_11385"/>
<dbReference type="InterPro" id="IPR011762">
    <property type="entry name" value="COA_CT_N"/>
</dbReference>
<dbReference type="PANTHER" id="PTHR43842:SF2">
    <property type="entry name" value="PROPIONYL-COA CARBOXYLASE BETA CHAIN, MITOCHONDRIAL"/>
    <property type="match status" value="1"/>
</dbReference>
<feature type="domain" description="CoA carboxyltransferase N-terminal" evidence="1">
    <location>
        <begin position="10"/>
        <end position="263"/>
    </location>
</feature>
<dbReference type="InterPro" id="IPR034733">
    <property type="entry name" value="AcCoA_carboxyl_beta"/>
</dbReference>
<dbReference type="Pfam" id="PF01039">
    <property type="entry name" value="Carboxyl_trans"/>
    <property type="match status" value="1"/>
</dbReference>
<evidence type="ECO:0000313" key="4">
    <source>
        <dbReference type="Proteomes" id="UP000503336"/>
    </source>
</evidence>
<gene>
    <name evidence="3" type="ORF">G5B40_11385</name>
</gene>
<sequence length="518" mass="56631">MQGDPQSTKSKAWLEEFERRRAKALAMGNPEKLNARREAGILNARQRLDCLLDEESFNEFGLFATSHRPEMREKTPADGKIAGFGRVNGRPVAVVSNDFTVLGASSSVINGKKMKHIRDVAASRGMPMVCLGESAGARMPDRMGASGRAILGQDPVEFRRCREMPLVSALLGDCYGSSTWYACMSDFTVMRKGATMAVASSRVTSIAINQTVDPEELGGWRLHTEKTGLVDYAEASDEEALAVVKRYLSYMPQHQGEAPPTADSPIRPDNADDAILDLLPESRSQVYDSRKIVAAIVDHDSVFEMKPRFGRSIVTALARIGGRVVGVIANNPMVRGGSIDVDAMRKATSFIVHCDSFNIPLVFLVDQPGFLIGVDGEKRWAPGRIMNWMNALSLVTVPRIAITLRKNYGQAYLNMGGGRNSDVSAAWPSADYGFMDPRVGVNVLHGLKREDDPERFDQLANEISNDSSAYALAALFESHSVLDPRDTSRFIASALDIHCGGPTKGVGRHHLANWPTSF</sequence>
<organism evidence="3 4">
    <name type="scientific">Pikeienuella piscinae</name>
    <dbReference type="NCBI Taxonomy" id="2748098"/>
    <lineage>
        <taxon>Bacteria</taxon>
        <taxon>Pseudomonadati</taxon>
        <taxon>Pseudomonadota</taxon>
        <taxon>Alphaproteobacteria</taxon>
        <taxon>Rhodobacterales</taxon>
        <taxon>Paracoccaceae</taxon>
        <taxon>Pikeienuella</taxon>
    </lineage>
</organism>
<protein>
    <submittedName>
        <fullName evidence="3">Methylmalonyl-CoA carboxyltransferase</fullName>
    </submittedName>
</protein>
<dbReference type="GO" id="GO:0016740">
    <property type="term" value="F:transferase activity"/>
    <property type="evidence" value="ECO:0007669"/>
    <property type="project" value="UniProtKB-KW"/>
</dbReference>
<dbReference type="SUPFAM" id="SSF52096">
    <property type="entry name" value="ClpP/crotonase"/>
    <property type="match status" value="2"/>
</dbReference>
<feature type="domain" description="CoA carboxyltransferase C-terminal" evidence="2">
    <location>
        <begin position="267"/>
        <end position="497"/>
    </location>
</feature>
<dbReference type="PROSITE" id="PS50989">
    <property type="entry name" value="COA_CT_CTER"/>
    <property type="match status" value="1"/>
</dbReference>